<dbReference type="Proteomes" id="UP000291084">
    <property type="component" value="Chromosome 1"/>
</dbReference>
<feature type="non-terminal residue" evidence="3">
    <location>
        <position position="198"/>
    </location>
</feature>
<name>A0A0S3QYZ3_PHAAN</name>
<accession>A0A0S3QYZ3</accession>
<protein>
    <recommendedName>
        <fullName evidence="2">Retroviral polymerase SH3-like domain-containing protein</fullName>
    </recommendedName>
</protein>
<proteinExistence type="predicted"/>
<evidence type="ECO:0000313" key="4">
    <source>
        <dbReference type="Proteomes" id="UP000291084"/>
    </source>
</evidence>
<sequence>MPSSSLDNKVPFSILFPNDPLFHTCPRVFGCVCFVHNMSPGLDKLSARALKCVFLGYSRLQKGYQCYSPETKKYYMSVNVTFFEQTPYFFPSVQDISILQQVLPIPMAESNNSTVYVIPSLDHNPSTPVSPHIEIIPHKAPIVSPPPQDNGESPTSDSSPSSPPPTPPGVNDSAWPIVLRKGTRSTPNPHPIYNFLSY</sequence>
<dbReference type="InterPro" id="IPR057670">
    <property type="entry name" value="SH3_retrovirus"/>
</dbReference>
<reference evidence="3 4" key="1">
    <citation type="journal article" date="2015" name="Sci. Rep.">
        <title>The power of single molecule real-time sequencing technology in the de novo assembly of a eukaryotic genome.</title>
        <authorList>
            <person name="Sakai H."/>
            <person name="Naito K."/>
            <person name="Ogiso-Tanaka E."/>
            <person name="Takahashi Y."/>
            <person name="Iseki K."/>
            <person name="Muto C."/>
            <person name="Satou K."/>
            <person name="Teruya K."/>
            <person name="Shiroma A."/>
            <person name="Shimoji M."/>
            <person name="Hirano T."/>
            <person name="Itoh T."/>
            <person name="Kaga A."/>
            <person name="Tomooka N."/>
        </authorList>
    </citation>
    <scope>NUCLEOTIDE SEQUENCE [LARGE SCALE GENOMIC DNA]</scope>
    <source>
        <strain evidence="4">cv. Shumari</strain>
    </source>
</reference>
<dbReference type="AlphaFoldDB" id="A0A0S3QYZ3"/>
<dbReference type="Pfam" id="PF25597">
    <property type="entry name" value="SH3_retrovirus"/>
    <property type="match status" value="1"/>
</dbReference>
<feature type="region of interest" description="Disordered" evidence="1">
    <location>
        <begin position="139"/>
        <end position="190"/>
    </location>
</feature>
<evidence type="ECO:0000313" key="3">
    <source>
        <dbReference type="EMBL" id="BAT73483.1"/>
    </source>
</evidence>
<organism evidence="3 4">
    <name type="scientific">Vigna angularis var. angularis</name>
    <dbReference type="NCBI Taxonomy" id="157739"/>
    <lineage>
        <taxon>Eukaryota</taxon>
        <taxon>Viridiplantae</taxon>
        <taxon>Streptophyta</taxon>
        <taxon>Embryophyta</taxon>
        <taxon>Tracheophyta</taxon>
        <taxon>Spermatophyta</taxon>
        <taxon>Magnoliopsida</taxon>
        <taxon>eudicotyledons</taxon>
        <taxon>Gunneridae</taxon>
        <taxon>Pentapetalae</taxon>
        <taxon>rosids</taxon>
        <taxon>fabids</taxon>
        <taxon>Fabales</taxon>
        <taxon>Fabaceae</taxon>
        <taxon>Papilionoideae</taxon>
        <taxon>50 kb inversion clade</taxon>
        <taxon>NPAAA clade</taxon>
        <taxon>indigoferoid/millettioid clade</taxon>
        <taxon>Phaseoleae</taxon>
        <taxon>Vigna</taxon>
    </lineage>
</organism>
<keyword evidence="4" id="KW-1185">Reference proteome</keyword>
<gene>
    <name evidence="3" type="primary">Vigan.01G097100</name>
    <name evidence="3" type="ORF">VIGAN_01097100</name>
</gene>
<feature type="domain" description="Retroviral polymerase SH3-like" evidence="2">
    <location>
        <begin position="31"/>
        <end position="90"/>
    </location>
</feature>
<evidence type="ECO:0000259" key="2">
    <source>
        <dbReference type="Pfam" id="PF25597"/>
    </source>
</evidence>
<dbReference type="OrthoDB" id="1749397at2759"/>
<dbReference type="EMBL" id="AP015034">
    <property type="protein sequence ID" value="BAT73483.1"/>
    <property type="molecule type" value="Genomic_DNA"/>
</dbReference>
<evidence type="ECO:0000256" key="1">
    <source>
        <dbReference type="SAM" id="MobiDB-lite"/>
    </source>
</evidence>